<evidence type="ECO:0000313" key="2">
    <source>
        <dbReference type="EMBL" id="KIY99411.1"/>
    </source>
</evidence>
<dbReference type="GO" id="GO:0005975">
    <property type="term" value="P:carbohydrate metabolic process"/>
    <property type="evidence" value="ECO:0007669"/>
    <property type="project" value="InterPro"/>
</dbReference>
<dbReference type="Proteomes" id="UP000054498">
    <property type="component" value="Unassembled WGS sequence"/>
</dbReference>
<protein>
    <submittedName>
        <fullName evidence="2">Uncharacterized protein</fullName>
    </submittedName>
</protein>
<reference evidence="2 3" key="1">
    <citation type="journal article" date="2013" name="BMC Genomics">
        <title>Reconstruction of the lipid metabolism for the microalga Monoraphidium neglectum from its genome sequence reveals characteristics suitable for biofuel production.</title>
        <authorList>
            <person name="Bogen C."/>
            <person name="Al-Dilaimi A."/>
            <person name="Albersmeier A."/>
            <person name="Wichmann J."/>
            <person name="Grundmann M."/>
            <person name="Rupp O."/>
            <person name="Lauersen K.J."/>
            <person name="Blifernez-Klassen O."/>
            <person name="Kalinowski J."/>
            <person name="Goesmann A."/>
            <person name="Mussgnug J.H."/>
            <person name="Kruse O."/>
        </authorList>
    </citation>
    <scope>NUCLEOTIDE SEQUENCE [LARGE SCALE GENOMIC DNA]</scope>
    <source>
        <strain evidence="2 3">SAG 48.87</strain>
    </source>
</reference>
<evidence type="ECO:0000256" key="1">
    <source>
        <dbReference type="SAM" id="MobiDB-lite"/>
    </source>
</evidence>
<organism evidence="2 3">
    <name type="scientific">Monoraphidium neglectum</name>
    <dbReference type="NCBI Taxonomy" id="145388"/>
    <lineage>
        <taxon>Eukaryota</taxon>
        <taxon>Viridiplantae</taxon>
        <taxon>Chlorophyta</taxon>
        <taxon>core chlorophytes</taxon>
        <taxon>Chlorophyceae</taxon>
        <taxon>CS clade</taxon>
        <taxon>Sphaeropleales</taxon>
        <taxon>Selenastraceae</taxon>
        <taxon>Monoraphidium</taxon>
    </lineage>
</organism>
<feature type="compositionally biased region" description="Gly residues" evidence="1">
    <location>
        <begin position="197"/>
        <end position="214"/>
    </location>
</feature>
<dbReference type="Gene3D" id="2.60.40.1360">
    <property type="match status" value="1"/>
</dbReference>
<dbReference type="EMBL" id="KK101856">
    <property type="protein sequence ID" value="KIY99411.1"/>
    <property type="molecule type" value="Genomic_DNA"/>
</dbReference>
<dbReference type="InterPro" id="IPR011013">
    <property type="entry name" value="Gal_mutarotase_sf_dom"/>
</dbReference>
<dbReference type="KEGG" id="mng:MNEG_8554"/>
<feature type="region of interest" description="Disordered" evidence="1">
    <location>
        <begin position="178"/>
        <end position="214"/>
    </location>
</feature>
<keyword evidence="3" id="KW-1185">Reference proteome</keyword>
<accession>A0A0D2MFA4</accession>
<name>A0A0D2MFA4_9CHLO</name>
<dbReference type="STRING" id="145388.A0A0D2MFA4"/>
<proteinExistence type="predicted"/>
<dbReference type="GO" id="GO:0004559">
    <property type="term" value="F:alpha-mannosidase activity"/>
    <property type="evidence" value="ECO:0007669"/>
    <property type="project" value="TreeGrafter"/>
</dbReference>
<dbReference type="OrthoDB" id="539315at2759"/>
<dbReference type="PANTHER" id="PTHR11607:SF3">
    <property type="entry name" value="LYSOSOMAL ALPHA-MANNOSIDASE"/>
    <property type="match status" value="1"/>
</dbReference>
<dbReference type="GeneID" id="25741430"/>
<sequence length="251" mass="25791">MCGCRACSCRGGGLVARGSFLLSAGPEAAAGGGDFSNDDVSGGDVSGAARDLRLNQLLLNDPPVVAFARLEERGDEYGNGGGGPAGVAAALRAGGLRGRWSGLAGGAPLAPNVHLVTLMRAEEGDGSRAVVRLAHQFQVGEDAALSRPARVDLSALLPRPLASITELSLTAARRRADMPPRAKWDVGGGAAAAPARGRGGGGEAAGSGRGEWGWGSGSQEAYDVWNHESDEMPVVELYPMEIRTFELRFAD</sequence>
<dbReference type="SUPFAM" id="SSF74650">
    <property type="entry name" value="Galactose mutarotase-like"/>
    <property type="match status" value="1"/>
</dbReference>
<dbReference type="AlphaFoldDB" id="A0A0D2MFA4"/>
<evidence type="ECO:0000313" key="3">
    <source>
        <dbReference type="Proteomes" id="UP000054498"/>
    </source>
</evidence>
<dbReference type="InterPro" id="IPR050843">
    <property type="entry name" value="Glycosyl_Hydrlase_38"/>
</dbReference>
<dbReference type="PANTHER" id="PTHR11607">
    <property type="entry name" value="ALPHA-MANNOSIDASE"/>
    <property type="match status" value="1"/>
</dbReference>
<dbReference type="GO" id="GO:0030246">
    <property type="term" value="F:carbohydrate binding"/>
    <property type="evidence" value="ECO:0007669"/>
    <property type="project" value="InterPro"/>
</dbReference>
<gene>
    <name evidence="2" type="ORF">MNEG_8554</name>
</gene>
<dbReference type="RefSeq" id="XP_013898431.1">
    <property type="nucleotide sequence ID" value="XM_014042977.1"/>
</dbReference>